<dbReference type="Gene3D" id="1.10.287.950">
    <property type="entry name" value="Methyl-accepting chemotaxis protein"/>
    <property type="match status" value="1"/>
</dbReference>
<dbReference type="SMART" id="SM00304">
    <property type="entry name" value="HAMP"/>
    <property type="match status" value="2"/>
</dbReference>
<proteinExistence type="inferred from homology"/>
<keyword evidence="5" id="KW-0812">Transmembrane</keyword>
<evidence type="ECO:0000256" key="3">
    <source>
        <dbReference type="ARBA" id="ARBA00029447"/>
    </source>
</evidence>
<dbReference type="InterPro" id="IPR024478">
    <property type="entry name" value="HlyB_4HB_MCP"/>
</dbReference>
<sequence length="672" mass="71406">MLANTLKSLKIGRKLLILTLVTVAIGTGVGIYEADKLRLIDNTYTALVDSDVEGSIKLAEITGNSDAIGRVLYRMIAETDPADMQKSVEELTQVFDETTKFIDQAASHYPRRRDDFAKLATDLAALRALAGPIQKVALVKDKTTAFQLTKDTFRPARRKFDADSNTLYDWARSELKRKDDAARVVTRTTIVTTYAVLGAGALFALLLSVYVTSTQIVRPLNGLTETMTVLADGNLAVDVPGSERGDELGAMARAVEVFKQNGIKVREMNAQEAALQAKSADLQSSIGDVVSAAVAGDFTQRITKRYDNADLDRFAASVNELVTSVDLGVAETRRVVSALADGDLTQNMRGEFQGAFGELKHNVNTTMSNLRSVLGEVRSAIDTINGGAGEMRRASGDLSKRTEQQAAALEETSSALEEITVAVKSSTERATEASLMVDEARRSTEQSSDVVKDAVAAMGRIEQASGEISQIINVIDEIAFQTNLLALNAGVEAARAGDAGKGFAVVAQEVRELAQRSATAAKDIKTLINRSGGEVNTGVKLVTATGEALGLIQGHVIKVNEHVHSIATATREQSTGLSEVSTAVSQMDQTTQQNAAMVEESTAATNRLADEAANLAQLIARFNLGGQVSAPRAAQQDSKPVASPARALTQKLAGAFGGRGAAAAAAKEWGEF</sequence>
<dbReference type="PANTHER" id="PTHR43531">
    <property type="entry name" value="PROTEIN ICFG"/>
    <property type="match status" value="1"/>
</dbReference>
<dbReference type="GO" id="GO:0004888">
    <property type="term" value="F:transmembrane signaling receptor activity"/>
    <property type="evidence" value="ECO:0007669"/>
    <property type="project" value="InterPro"/>
</dbReference>
<reference evidence="9 10" key="1">
    <citation type="submission" date="2020-02" db="EMBL/GenBank/DDBJ databases">
        <title>Draft genome sequence of Rhizobium tropici.</title>
        <authorList>
            <person name="Khayi S."/>
            <person name="Jemo M."/>
        </authorList>
    </citation>
    <scope>NUCLEOTIDE SEQUENCE [LARGE SCALE GENOMIC DNA]</scope>
    <source>
        <strain evidence="9 10">A12</strain>
    </source>
</reference>
<keyword evidence="5" id="KW-1133">Transmembrane helix</keyword>
<dbReference type="GO" id="GO:0006935">
    <property type="term" value="P:chemotaxis"/>
    <property type="evidence" value="ECO:0007669"/>
    <property type="project" value="UniProtKB-KW"/>
</dbReference>
<comment type="caution">
    <text evidence="9">The sequence shown here is derived from an EMBL/GenBank/DDBJ whole genome shotgun (WGS) entry which is preliminary data.</text>
</comment>
<feature type="domain" description="Methyl-accepting transducer" evidence="6">
    <location>
        <begin position="380"/>
        <end position="609"/>
    </location>
</feature>
<keyword evidence="2" id="KW-0145">Chemotaxis</keyword>
<dbReference type="Gene3D" id="1.10.8.500">
    <property type="entry name" value="HAMP domain in histidine kinase"/>
    <property type="match status" value="1"/>
</dbReference>
<dbReference type="PRINTS" id="PR00260">
    <property type="entry name" value="CHEMTRNSDUCR"/>
</dbReference>
<evidence type="ECO:0000259" key="8">
    <source>
        <dbReference type="PROSITE" id="PS50885"/>
    </source>
</evidence>
<dbReference type="Pfam" id="PF00672">
    <property type="entry name" value="HAMP"/>
    <property type="match status" value="1"/>
</dbReference>
<evidence type="ECO:0000313" key="10">
    <source>
        <dbReference type="Proteomes" id="UP000471190"/>
    </source>
</evidence>
<evidence type="ECO:0000256" key="1">
    <source>
        <dbReference type="ARBA" id="ARBA00004370"/>
    </source>
</evidence>
<dbReference type="SMART" id="SM00283">
    <property type="entry name" value="MA"/>
    <property type="match status" value="1"/>
</dbReference>
<dbReference type="GO" id="GO:0016020">
    <property type="term" value="C:membrane"/>
    <property type="evidence" value="ECO:0007669"/>
    <property type="project" value="UniProtKB-SubCell"/>
</dbReference>
<dbReference type="EMBL" id="JAADZA010000022">
    <property type="protein sequence ID" value="NEV13120.1"/>
    <property type="molecule type" value="Genomic_DNA"/>
</dbReference>
<dbReference type="InterPro" id="IPR003660">
    <property type="entry name" value="HAMP_dom"/>
</dbReference>
<evidence type="ECO:0000313" key="9">
    <source>
        <dbReference type="EMBL" id="NEV13120.1"/>
    </source>
</evidence>
<evidence type="ECO:0000256" key="4">
    <source>
        <dbReference type="PROSITE-ProRule" id="PRU00284"/>
    </source>
</evidence>
<feature type="transmembrane region" description="Helical" evidence="5">
    <location>
        <begin position="184"/>
        <end position="211"/>
    </location>
</feature>
<feature type="transmembrane region" description="Helical" evidence="5">
    <location>
        <begin position="15"/>
        <end position="32"/>
    </location>
</feature>
<dbReference type="Pfam" id="PF12729">
    <property type="entry name" value="4HB_MCP_1"/>
    <property type="match status" value="1"/>
</dbReference>
<dbReference type="InterPro" id="IPR000727">
    <property type="entry name" value="T_SNARE_dom"/>
</dbReference>
<dbReference type="Pfam" id="PF18947">
    <property type="entry name" value="HAMP_2"/>
    <property type="match status" value="1"/>
</dbReference>
<dbReference type="InterPro" id="IPR004089">
    <property type="entry name" value="MCPsignal_dom"/>
</dbReference>
<dbReference type="InterPro" id="IPR051310">
    <property type="entry name" value="MCP_chemotaxis"/>
</dbReference>
<feature type="domain" description="HAMP" evidence="8">
    <location>
        <begin position="214"/>
        <end position="267"/>
    </location>
</feature>
<feature type="domain" description="T-SNARE coiled-coil homology" evidence="7">
    <location>
        <begin position="371"/>
        <end position="433"/>
    </location>
</feature>
<dbReference type="AlphaFoldDB" id="A0A6P1C7F8"/>
<gene>
    <name evidence="9" type="ORF">GXW80_19185</name>
</gene>
<dbReference type="Proteomes" id="UP000471190">
    <property type="component" value="Unassembled WGS sequence"/>
</dbReference>
<evidence type="ECO:0000256" key="5">
    <source>
        <dbReference type="SAM" id="Phobius"/>
    </source>
</evidence>
<evidence type="ECO:0000259" key="6">
    <source>
        <dbReference type="PROSITE" id="PS50111"/>
    </source>
</evidence>
<organism evidence="9 10">
    <name type="scientific">Rhizobium tropici</name>
    <dbReference type="NCBI Taxonomy" id="398"/>
    <lineage>
        <taxon>Bacteria</taxon>
        <taxon>Pseudomonadati</taxon>
        <taxon>Pseudomonadota</taxon>
        <taxon>Alphaproteobacteria</taxon>
        <taxon>Hyphomicrobiales</taxon>
        <taxon>Rhizobiaceae</taxon>
        <taxon>Rhizobium/Agrobacterium group</taxon>
        <taxon>Rhizobium</taxon>
    </lineage>
</organism>
<comment type="similarity">
    <text evidence="3">Belongs to the methyl-accepting chemotaxis (MCP) protein family.</text>
</comment>
<comment type="subcellular location">
    <subcellularLocation>
        <location evidence="1">Membrane</location>
    </subcellularLocation>
</comment>
<dbReference type="InterPro" id="IPR004090">
    <property type="entry name" value="Chemotax_Me-accpt_rcpt"/>
</dbReference>
<evidence type="ECO:0000259" key="7">
    <source>
        <dbReference type="PROSITE" id="PS50192"/>
    </source>
</evidence>
<dbReference type="RefSeq" id="WP_015342271.1">
    <property type="nucleotide sequence ID" value="NZ_JAADZA010000022.1"/>
</dbReference>
<dbReference type="GO" id="GO:0007165">
    <property type="term" value="P:signal transduction"/>
    <property type="evidence" value="ECO:0007669"/>
    <property type="project" value="UniProtKB-KW"/>
</dbReference>
<name>A0A6P1C7F8_RHITR</name>
<dbReference type="CDD" id="cd11386">
    <property type="entry name" value="MCP_signal"/>
    <property type="match status" value="1"/>
</dbReference>
<dbReference type="PROSITE" id="PS50111">
    <property type="entry name" value="CHEMOTAXIS_TRANSDUC_2"/>
    <property type="match status" value="1"/>
</dbReference>
<dbReference type="PROSITE" id="PS50885">
    <property type="entry name" value="HAMP"/>
    <property type="match status" value="2"/>
</dbReference>
<feature type="domain" description="HAMP" evidence="8">
    <location>
        <begin position="323"/>
        <end position="375"/>
    </location>
</feature>
<dbReference type="Pfam" id="PF00015">
    <property type="entry name" value="MCPsignal"/>
    <property type="match status" value="1"/>
</dbReference>
<accession>A0A6P1C7F8</accession>
<dbReference type="CDD" id="cd06225">
    <property type="entry name" value="HAMP"/>
    <property type="match status" value="1"/>
</dbReference>
<protein>
    <submittedName>
        <fullName evidence="9">HAMP domain-containing protein</fullName>
    </submittedName>
</protein>
<dbReference type="FunFam" id="1.10.287.950:FF:000001">
    <property type="entry name" value="Methyl-accepting chemotaxis sensory transducer"/>
    <property type="match status" value="1"/>
</dbReference>
<keyword evidence="4" id="KW-0807">Transducer</keyword>
<dbReference type="SUPFAM" id="SSF158472">
    <property type="entry name" value="HAMP domain-like"/>
    <property type="match status" value="1"/>
</dbReference>
<dbReference type="PROSITE" id="PS50192">
    <property type="entry name" value="T_SNARE"/>
    <property type="match status" value="1"/>
</dbReference>
<keyword evidence="5" id="KW-0472">Membrane</keyword>
<evidence type="ECO:0000256" key="2">
    <source>
        <dbReference type="ARBA" id="ARBA00022500"/>
    </source>
</evidence>
<dbReference type="PANTHER" id="PTHR43531:SF11">
    <property type="entry name" value="METHYL-ACCEPTING CHEMOTAXIS PROTEIN 3"/>
    <property type="match status" value="1"/>
</dbReference>
<dbReference type="SUPFAM" id="SSF58104">
    <property type="entry name" value="Methyl-accepting chemotaxis protein (MCP) signaling domain"/>
    <property type="match status" value="1"/>
</dbReference>